<dbReference type="CDD" id="cd09294">
    <property type="entry name" value="SmpB"/>
    <property type="match status" value="1"/>
</dbReference>
<evidence type="ECO:0000313" key="4">
    <source>
        <dbReference type="EMBL" id="TCK62374.1"/>
    </source>
</evidence>
<dbReference type="GO" id="GO:0070929">
    <property type="term" value="P:trans-translation"/>
    <property type="evidence" value="ECO:0007669"/>
    <property type="project" value="UniProtKB-UniRule"/>
</dbReference>
<dbReference type="PROSITE" id="PS01317">
    <property type="entry name" value="SSRP"/>
    <property type="match status" value="1"/>
</dbReference>
<accession>A0A4R1KCX8</accession>
<dbReference type="AlphaFoldDB" id="A0A4R1KCX8"/>
<dbReference type="EMBL" id="SMGG01000003">
    <property type="protein sequence ID" value="TCK62374.1"/>
    <property type="molecule type" value="Genomic_DNA"/>
</dbReference>
<dbReference type="PANTHER" id="PTHR30308:SF2">
    <property type="entry name" value="SSRA-BINDING PROTEIN"/>
    <property type="match status" value="1"/>
</dbReference>
<comment type="function">
    <text evidence="3">Required for rescue of stalled ribosomes mediated by trans-translation. Binds to transfer-messenger RNA (tmRNA), required for stable association of tmRNA with ribosomes. tmRNA and SmpB together mimic tRNA shape, replacing the anticodon stem-loop with SmpB. tmRNA is encoded by the ssrA gene; the 2 termini fold to resemble tRNA(Ala) and it encodes a 'tag peptide', a short internal open reading frame. During trans-translation Ala-aminoacylated tmRNA acts like a tRNA, entering the A-site of stalled ribosomes, displacing the stalled mRNA. The ribosome then switches to translate the ORF on the tmRNA; the nascent peptide is terminated with the 'tag peptide' encoded by the tmRNA and targeted for degradation. The ribosome is freed to recommence translation, which seems to be the essential function of trans-translation.</text>
</comment>
<evidence type="ECO:0000256" key="1">
    <source>
        <dbReference type="ARBA" id="ARBA00022490"/>
    </source>
</evidence>
<dbReference type="NCBIfam" id="NF003843">
    <property type="entry name" value="PRK05422.1"/>
    <property type="match status" value="1"/>
</dbReference>
<dbReference type="PANTHER" id="PTHR30308">
    <property type="entry name" value="TMRNA-BINDING COMPONENT OF TRANS-TRANSLATION TAGGING COMPLEX"/>
    <property type="match status" value="1"/>
</dbReference>
<dbReference type="NCBIfam" id="TIGR00086">
    <property type="entry name" value="smpB"/>
    <property type="match status" value="1"/>
</dbReference>
<keyword evidence="5" id="KW-1185">Reference proteome</keyword>
<proteinExistence type="inferred from homology"/>
<dbReference type="GO" id="GO:0070930">
    <property type="term" value="P:trans-translation-dependent protein tagging"/>
    <property type="evidence" value="ECO:0007669"/>
    <property type="project" value="TreeGrafter"/>
</dbReference>
<gene>
    <name evidence="3" type="primary">smpB</name>
    <name evidence="4" type="ORF">C8D98_0900</name>
</gene>
<evidence type="ECO:0000313" key="5">
    <source>
        <dbReference type="Proteomes" id="UP000294614"/>
    </source>
</evidence>
<dbReference type="GO" id="GO:0003723">
    <property type="term" value="F:RNA binding"/>
    <property type="evidence" value="ECO:0007669"/>
    <property type="project" value="UniProtKB-UniRule"/>
</dbReference>
<reference evidence="4 5" key="1">
    <citation type="submission" date="2019-03" db="EMBL/GenBank/DDBJ databases">
        <title>Genomic Encyclopedia of Type Strains, Phase IV (KMG-IV): sequencing the most valuable type-strain genomes for metagenomic binning, comparative biology and taxonomic classification.</title>
        <authorList>
            <person name="Goeker M."/>
        </authorList>
    </citation>
    <scope>NUCLEOTIDE SEQUENCE [LARGE SCALE GENOMIC DNA]</scope>
    <source>
        <strain evidence="4 5">DSM 24984</strain>
    </source>
</reference>
<comment type="subcellular location">
    <subcellularLocation>
        <location evidence="3">Cytoplasm</location>
    </subcellularLocation>
    <text evidence="3">The tmRNA-SmpB complex associates with stalled 70S ribosomes.</text>
</comment>
<dbReference type="Pfam" id="PF01668">
    <property type="entry name" value="SmpB"/>
    <property type="match status" value="1"/>
</dbReference>
<keyword evidence="2 3" id="KW-0694">RNA-binding</keyword>
<sequence length="147" mass="16970">MSDFAKNKKAFFDYEILETFETGVALTGTEVKSVKAGKISIKEAFVKILSNELWLVNSHVAEYEQANRFNHNPTRSRKLLMKRREIDRLIGRIKEAGLTLVPISVYSKNRLVKVEIALAKGKKTHDKRNTIKERDLQRELGRDIKLK</sequence>
<evidence type="ECO:0000256" key="2">
    <source>
        <dbReference type="ARBA" id="ARBA00022884"/>
    </source>
</evidence>
<dbReference type="Proteomes" id="UP000294614">
    <property type="component" value="Unassembled WGS sequence"/>
</dbReference>
<dbReference type="InterPro" id="IPR020081">
    <property type="entry name" value="SsrA-bd_prot_CS"/>
</dbReference>
<dbReference type="InterPro" id="IPR000037">
    <property type="entry name" value="SsrA-bd_prot"/>
</dbReference>
<dbReference type="OrthoDB" id="9805462at2"/>
<comment type="similarity">
    <text evidence="3">Belongs to the SmpB family.</text>
</comment>
<evidence type="ECO:0000256" key="3">
    <source>
        <dbReference type="HAMAP-Rule" id="MF_00023"/>
    </source>
</evidence>
<comment type="caution">
    <text evidence="4">The sequence shown here is derived from an EMBL/GenBank/DDBJ whole genome shotgun (WGS) entry which is preliminary data.</text>
</comment>
<dbReference type="InterPro" id="IPR023620">
    <property type="entry name" value="SmpB"/>
</dbReference>
<dbReference type="SUPFAM" id="SSF74982">
    <property type="entry name" value="Small protein B (SmpB)"/>
    <property type="match status" value="1"/>
</dbReference>
<keyword evidence="1 3" id="KW-0963">Cytoplasm</keyword>
<organism evidence="4 5">
    <name type="scientific">Seleniivibrio woodruffii</name>
    <dbReference type="NCBI Taxonomy" id="1078050"/>
    <lineage>
        <taxon>Bacteria</taxon>
        <taxon>Pseudomonadati</taxon>
        <taxon>Deferribacterota</taxon>
        <taxon>Deferribacteres</taxon>
        <taxon>Deferribacterales</taxon>
        <taxon>Geovibrionaceae</taxon>
        <taxon>Seleniivibrio</taxon>
    </lineage>
</organism>
<protein>
    <recommendedName>
        <fullName evidence="3">SsrA-binding protein</fullName>
    </recommendedName>
    <alternativeName>
        <fullName evidence="3">Small protein B</fullName>
    </alternativeName>
</protein>
<dbReference type="HAMAP" id="MF_00023">
    <property type="entry name" value="SmpB"/>
    <property type="match status" value="1"/>
</dbReference>
<dbReference type="Gene3D" id="2.40.280.10">
    <property type="match status" value="1"/>
</dbReference>
<dbReference type="GO" id="GO:0005829">
    <property type="term" value="C:cytosol"/>
    <property type="evidence" value="ECO:0007669"/>
    <property type="project" value="TreeGrafter"/>
</dbReference>
<name>A0A4R1KCX8_9BACT</name>